<evidence type="ECO:0000256" key="3">
    <source>
        <dbReference type="ARBA" id="ARBA00022691"/>
    </source>
</evidence>
<evidence type="ECO:0000256" key="5">
    <source>
        <dbReference type="ARBA" id="ARBA00039681"/>
    </source>
</evidence>
<dbReference type="Proteomes" id="UP000000305">
    <property type="component" value="Unassembled WGS sequence"/>
</dbReference>
<dbReference type="InterPro" id="IPR031303">
    <property type="entry name" value="C5_meth_CS"/>
</dbReference>
<evidence type="ECO:0000256" key="4">
    <source>
        <dbReference type="ARBA" id="ARBA00039081"/>
    </source>
</evidence>
<dbReference type="GO" id="GO:0005634">
    <property type="term" value="C:nucleus"/>
    <property type="evidence" value="ECO:0000318"/>
    <property type="project" value="GO_Central"/>
</dbReference>
<reference evidence="10" key="2">
    <citation type="submission" date="2018-08" db="EMBL/GenBank/DDBJ databases">
        <authorList>
            <person name="Cornetti L."/>
        </authorList>
    </citation>
    <scope>NUCLEOTIDE SEQUENCE</scope>
    <source>
        <strain evidence="10">TCO</strain>
    </source>
</reference>
<dbReference type="FunCoup" id="E9FZL3">
    <property type="interactions" value="933"/>
</dbReference>
<evidence type="ECO:0000313" key="11">
    <source>
        <dbReference type="Proteomes" id="UP000000305"/>
    </source>
</evidence>
<proteinExistence type="evidence at transcript level"/>
<gene>
    <name evidence="9" type="primary">DNMT2</name>
    <name evidence="10" type="synonym">EOG090X0A4V</name>
    <name evidence="9" type="ORF">DAPPUDRAFT_187425</name>
</gene>
<evidence type="ECO:0000313" key="9">
    <source>
        <dbReference type="EMBL" id="EFX87248.1"/>
    </source>
</evidence>
<dbReference type="KEGG" id="dpx:DAPPUDRAFT_187425"/>
<dbReference type="STRING" id="6669.E9FZL3"/>
<sequence length="341" mass="39193">MEKKQMRILELYSGIGGMHYAAELANVGAEVVFSVDINTSANAVYRHNFKQTNQQARNIESLSAKEINKLRPDIIMMSPPCQPFTRVGLKLDVEDSRCSSFLHLLDILPHLETVSFILMENVVGFETSEMRNAFTKALKNCDFHFREFILSPESIKIPNSRSRYYLVAKKCTDFSFGSENDIMTSFPNSRLCDIEMPVQEKTLDPYLVKDMSDEELARYLLTDKTLFKYWRILDVRQTSDTSSCCFTKAYTHYAEGTGSVLQHDPNEPFHQKFAEFKEDEDIAHLKPLKLRYFTPREVGNLMGFPAEFTFPENTSLKTRYRLLGNSLNVLVVSNLLRILLG</sequence>
<dbReference type="NCBIfam" id="TIGR00675">
    <property type="entry name" value="dcm"/>
    <property type="match status" value="1"/>
</dbReference>
<keyword evidence="2 7" id="KW-0808">Transferase</keyword>
<reference evidence="9 11" key="1">
    <citation type="journal article" date="2011" name="Science">
        <title>The ecoresponsive genome of Daphnia pulex.</title>
        <authorList>
            <person name="Colbourne J.K."/>
            <person name="Pfrender M.E."/>
            <person name="Gilbert D."/>
            <person name="Thomas W.K."/>
            <person name="Tucker A."/>
            <person name="Oakley T.H."/>
            <person name="Tokishita S."/>
            <person name="Aerts A."/>
            <person name="Arnold G.J."/>
            <person name="Basu M.K."/>
            <person name="Bauer D.J."/>
            <person name="Caceres C.E."/>
            <person name="Carmel L."/>
            <person name="Casola C."/>
            <person name="Choi J.H."/>
            <person name="Detter J.C."/>
            <person name="Dong Q."/>
            <person name="Dusheyko S."/>
            <person name="Eads B.D."/>
            <person name="Frohlich T."/>
            <person name="Geiler-Samerotte K.A."/>
            <person name="Gerlach D."/>
            <person name="Hatcher P."/>
            <person name="Jogdeo S."/>
            <person name="Krijgsveld J."/>
            <person name="Kriventseva E.V."/>
            <person name="Kultz D."/>
            <person name="Laforsch C."/>
            <person name="Lindquist E."/>
            <person name="Lopez J."/>
            <person name="Manak J.R."/>
            <person name="Muller J."/>
            <person name="Pangilinan J."/>
            <person name="Patwardhan R.P."/>
            <person name="Pitluck S."/>
            <person name="Pritham E.J."/>
            <person name="Rechtsteiner A."/>
            <person name="Rho M."/>
            <person name="Rogozin I.B."/>
            <person name="Sakarya O."/>
            <person name="Salamov A."/>
            <person name="Schaack S."/>
            <person name="Shapiro H."/>
            <person name="Shiga Y."/>
            <person name="Skalitzky C."/>
            <person name="Smith Z."/>
            <person name="Souvorov A."/>
            <person name="Sung W."/>
            <person name="Tang Z."/>
            <person name="Tsuchiya D."/>
            <person name="Tu H."/>
            <person name="Vos H."/>
            <person name="Wang M."/>
            <person name="Wolf Y.I."/>
            <person name="Yamagata H."/>
            <person name="Yamada T."/>
            <person name="Ye Y."/>
            <person name="Shaw J.R."/>
            <person name="Andrews J."/>
            <person name="Crease T.J."/>
            <person name="Tang H."/>
            <person name="Lucas S.M."/>
            <person name="Robertson H.M."/>
            <person name="Bork P."/>
            <person name="Koonin E.V."/>
            <person name="Zdobnov E.M."/>
            <person name="Grigoriev I.V."/>
            <person name="Lynch M."/>
            <person name="Boore J.L."/>
        </authorList>
    </citation>
    <scope>NUCLEOTIDE SEQUENCE [LARGE SCALE GENOMIC DNA]</scope>
</reference>
<dbReference type="EMBL" id="LR015396">
    <property type="protein sequence ID" value="SVE85015.1"/>
    <property type="molecule type" value="mRNA"/>
</dbReference>
<dbReference type="HOGENOM" id="CLU_049101_0_0_1"/>
<dbReference type="PRINTS" id="PR00105">
    <property type="entry name" value="C5METTRFRASE"/>
</dbReference>
<evidence type="ECO:0000256" key="1">
    <source>
        <dbReference type="ARBA" id="ARBA00022603"/>
    </source>
</evidence>
<dbReference type="InterPro" id="IPR050750">
    <property type="entry name" value="C5-MTase"/>
</dbReference>
<evidence type="ECO:0000256" key="6">
    <source>
        <dbReference type="ARBA" id="ARBA00042810"/>
    </source>
</evidence>
<dbReference type="PANTHER" id="PTHR46098:SF1">
    <property type="entry name" value="TRNA (CYTOSINE(38)-C(5))-METHYLTRANSFERASE"/>
    <property type="match status" value="1"/>
</dbReference>
<dbReference type="Pfam" id="PF00145">
    <property type="entry name" value="DNA_methylase"/>
    <property type="match status" value="1"/>
</dbReference>
<dbReference type="AlphaFoldDB" id="E9FZL3"/>
<evidence type="ECO:0000256" key="8">
    <source>
        <dbReference type="RuleBase" id="RU000416"/>
    </source>
</evidence>
<accession>E9FZL3</accession>
<dbReference type="PROSITE" id="PS00095">
    <property type="entry name" value="C5_MTASE_2"/>
    <property type="match status" value="1"/>
</dbReference>
<dbReference type="Gene3D" id="3.40.50.150">
    <property type="entry name" value="Vaccinia Virus protein VP39"/>
    <property type="match status" value="1"/>
</dbReference>
<organism evidence="9 11">
    <name type="scientific">Daphnia pulex</name>
    <name type="common">Water flea</name>
    <dbReference type="NCBI Taxonomy" id="6669"/>
    <lineage>
        <taxon>Eukaryota</taxon>
        <taxon>Metazoa</taxon>
        <taxon>Ecdysozoa</taxon>
        <taxon>Arthropoda</taxon>
        <taxon>Crustacea</taxon>
        <taxon>Branchiopoda</taxon>
        <taxon>Diplostraca</taxon>
        <taxon>Cladocera</taxon>
        <taxon>Anomopoda</taxon>
        <taxon>Daphniidae</taxon>
        <taxon>Daphnia</taxon>
    </lineage>
</organism>
<dbReference type="EMBL" id="GL732528">
    <property type="protein sequence ID" value="EFX87248.1"/>
    <property type="molecule type" value="Genomic_DNA"/>
</dbReference>
<dbReference type="InterPro" id="IPR001525">
    <property type="entry name" value="C5_MeTfrase"/>
</dbReference>
<dbReference type="Gene3D" id="3.90.120.10">
    <property type="entry name" value="DNA Methylase, subunit A, domain 2"/>
    <property type="match status" value="1"/>
</dbReference>
<dbReference type="OrthoDB" id="414133at2759"/>
<dbReference type="InterPro" id="IPR029063">
    <property type="entry name" value="SAM-dependent_MTases_sf"/>
</dbReference>
<comment type="similarity">
    <text evidence="7 8">Belongs to the class I-like SAM-binding methyltransferase superfamily. C5-methyltransferase family.</text>
</comment>
<dbReference type="PANTHER" id="PTHR46098">
    <property type="entry name" value="TRNA (CYTOSINE(38)-C(5))-METHYLTRANSFERASE"/>
    <property type="match status" value="1"/>
</dbReference>
<keyword evidence="1 7" id="KW-0489">Methyltransferase</keyword>
<dbReference type="GO" id="GO:0008168">
    <property type="term" value="F:methyltransferase activity"/>
    <property type="evidence" value="ECO:0007669"/>
    <property type="project" value="UniProtKB-KW"/>
</dbReference>
<name>E9FZL3_DAPPU</name>
<dbReference type="eggNOG" id="KOG0919">
    <property type="taxonomic scope" value="Eukaryota"/>
</dbReference>
<protein>
    <recommendedName>
        <fullName evidence="5">tRNA (cytosine(38)-C(5))-methyltransferase</fullName>
        <ecNumber evidence="4">2.1.1.204</ecNumber>
    </recommendedName>
    <alternativeName>
        <fullName evidence="6">DNA (cytosine-5)-methyltransferase-like protein 2</fullName>
    </alternativeName>
</protein>
<feature type="active site" evidence="7">
    <location>
        <position position="81"/>
    </location>
</feature>
<evidence type="ECO:0000313" key="10">
    <source>
        <dbReference type="EMBL" id="SVE85015.1"/>
    </source>
</evidence>
<dbReference type="OMA" id="HYAFKYA"/>
<evidence type="ECO:0000256" key="7">
    <source>
        <dbReference type="PROSITE-ProRule" id="PRU01016"/>
    </source>
</evidence>
<dbReference type="EC" id="2.1.1.204" evidence="4"/>
<keyword evidence="11" id="KW-1185">Reference proteome</keyword>
<keyword evidence="3 7" id="KW-0949">S-adenosyl-L-methionine</keyword>
<dbReference type="PROSITE" id="PS51679">
    <property type="entry name" value="SAM_MT_C5"/>
    <property type="match status" value="1"/>
</dbReference>
<evidence type="ECO:0000256" key="2">
    <source>
        <dbReference type="ARBA" id="ARBA00022679"/>
    </source>
</evidence>
<dbReference type="SUPFAM" id="SSF53335">
    <property type="entry name" value="S-adenosyl-L-methionine-dependent methyltransferases"/>
    <property type="match status" value="1"/>
</dbReference>
<dbReference type="GO" id="GO:0032259">
    <property type="term" value="P:methylation"/>
    <property type="evidence" value="ECO:0007669"/>
    <property type="project" value="UniProtKB-KW"/>
</dbReference>